<dbReference type="PROSITE" id="PS51918">
    <property type="entry name" value="RADICAL_SAM"/>
    <property type="match status" value="1"/>
</dbReference>
<dbReference type="InterPro" id="IPR051198">
    <property type="entry name" value="BchE-like"/>
</dbReference>
<dbReference type="OrthoDB" id="9801424at2"/>
<dbReference type="SMART" id="SM00729">
    <property type="entry name" value="Elp3"/>
    <property type="match status" value="1"/>
</dbReference>
<dbReference type="SUPFAM" id="SSF102114">
    <property type="entry name" value="Radical SAM enzymes"/>
    <property type="match status" value="1"/>
</dbReference>
<sequence length="513" mass="57976">MAFRILLVYPSLFMQTGIPLSIATLAGAAREAGLEVRLFDPFLYRLMQDDIDESELRAGRHHSTLPVDYGAKGVAPLEGDPRDALTDVIHAYQPHLIGMSAVESTFERGCLLTRHLKTVTDVPVIGGGVFPTLAPEIAIQEPSLDMLCVGEGESTLVEVARRLIAGQPYDDVKGLWVKRPDGSVARNARRLECLDTLARPDFSVFPEATFLRPMRGNLFRTLPVEFSRGCPYQCAFCAEPALDKVFRAQGETFFRKKSMDRILEELHHNVAHYRPEFFYFGSETFLAMSRHEFDAFIEGYADIRLPFWIQTRPETITREAIERLREVGLFWMTIGVEHGNEAFRARVLRRRTRNQQILDVLAMLDAIDFGASVNLIMGYPHETRELVEDTVRFSHQMHAVNHRVRCSISIFSPFRGSELYDVAVAGGYWDPRIPYISGTNISTAGYLTNPDLPSDVLAGLYRAFPLYTYLPESEWPRVREAEALTPEGDALYEALNTQVARRLAEDQKPPVCV</sequence>
<keyword evidence="11" id="KW-1185">Reference proteome</keyword>
<proteinExistence type="predicted"/>
<dbReference type="GO" id="GO:0003824">
    <property type="term" value="F:catalytic activity"/>
    <property type="evidence" value="ECO:0007669"/>
    <property type="project" value="InterPro"/>
</dbReference>
<dbReference type="AlphaFoldDB" id="A0A512HBF6"/>
<dbReference type="GO" id="GO:0046872">
    <property type="term" value="F:metal ion binding"/>
    <property type="evidence" value="ECO:0007669"/>
    <property type="project" value="UniProtKB-KW"/>
</dbReference>
<dbReference type="InterPro" id="IPR006158">
    <property type="entry name" value="Cobalamin-bd"/>
</dbReference>
<accession>A0A512HBF6</accession>
<reference evidence="10 11" key="1">
    <citation type="submission" date="2019-07" db="EMBL/GenBank/DDBJ databases">
        <title>Whole genome shotgun sequence of Rhodospirillum oryzae NBRC 107573.</title>
        <authorList>
            <person name="Hosoyama A."/>
            <person name="Uohara A."/>
            <person name="Ohji S."/>
            <person name="Ichikawa N."/>
        </authorList>
    </citation>
    <scope>NUCLEOTIDE SEQUENCE [LARGE SCALE GENOMIC DNA]</scope>
    <source>
        <strain evidence="10 11">NBRC 107573</strain>
    </source>
</reference>
<feature type="domain" description="Radical SAM core" evidence="9">
    <location>
        <begin position="216"/>
        <end position="451"/>
    </location>
</feature>
<evidence type="ECO:0000256" key="1">
    <source>
        <dbReference type="ARBA" id="ARBA00001966"/>
    </source>
</evidence>
<organism evidence="10 11">
    <name type="scientific">Pararhodospirillum oryzae</name>
    <dbReference type="NCBI Taxonomy" id="478448"/>
    <lineage>
        <taxon>Bacteria</taxon>
        <taxon>Pseudomonadati</taxon>
        <taxon>Pseudomonadota</taxon>
        <taxon>Alphaproteobacteria</taxon>
        <taxon>Rhodospirillales</taxon>
        <taxon>Rhodospirillaceae</taxon>
        <taxon>Pararhodospirillum</taxon>
    </lineage>
</organism>
<comment type="caution">
    <text evidence="10">The sequence shown here is derived from an EMBL/GenBank/DDBJ whole genome shotgun (WGS) entry which is preliminary data.</text>
</comment>
<comment type="cofactor">
    <cofactor evidence="1">
        <name>[4Fe-4S] cluster</name>
        <dbReference type="ChEBI" id="CHEBI:49883"/>
    </cofactor>
</comment>
<gene>
    <name evidence="10" type="ORF">ROR02_29030</name>
</gene>
<dbReference type="SFLD" id="SFLDG01082">
    <property type="entry name" value="B12-binding_domain_containing"/>
    <property type="match status" value="1"/>
</dbReference>
<evidence type="ECO:0000259" key="8">
    <source>
        <dbReference type="PROSITE" id="PS51332"/>
    </source>
</evidence>
<dbReference type="Gene3D" id="3.80.30.20">
    <property type="entry name" value="tm_1862 like domain"/>
    <property type="match status" value="1"/>
</dbReference>
<dbReference type="InterPro" id="IPR036724">
    <property type="entry name" value="Cobalamin-bd_sf"/>
</dbReference>
<protein>
    <submittedName>
        <fullName evidence="10">Uncharacterized protein</fullName>
    </submittedName>
</protein>
<dbReference type="GO" id="GO:0005829">
    <property type="term" value="C:cytosol"/>
    <property type="evidence" value="ECO:0007669"/>
    <property type="project" value="TreeGrafter"/>
</dbReference>
<dbReference type="Gene3D" id="3.40.50.280">
    <property type="entry name" value="Cobalamin-binding domain"/>
    <property type="match status" value="1"/>
</dbReference>
<dbReference type="EMBL" id="BJZO01000109">
    <property type="protein sequence ID" value="GEO82772.1"/>
    <property type="molecule type" value="Genomic_DNA"/>
</dbReference>
<dbReference type="Pfam" id="PF02310">
    <property type="entry name" value="B12-binding"/>
    <property type="match status" value="1"/>
</dbReference>
<dbReference type="PANTHER" id="PTHR43409">
    <property type="entry name" value="ANAEROBIC MAGNESIUM-PROTOPORPHYRIN IX MONOMETHYL ESTER CYCLASE-RELATED"/>
    <property type="match status" value="1"/>
</dbReference>
<evidence type="ECO:0000256" key="2">
    <source>
        <dbReference type="ARBA" id="ARBA00022603"/>
    </source>
</evidence>
<evidence type="ECO:0000256" key="5">
    <source>
        <dbReference type="ARBA" id="ARBA00022723"/>
    </source>
</evidence>
<keyword evidence="6" id="KW-0408">Iron</keyword>
<dbReference type="InterPro" id="IPR023404">
    <property type="entry name" value="rSAM_horseshoe"/>
</dbReference>
<evidence type="ECO:0000256" key="6">
    <source>
        <dbReference type="ARBA" id="ARBA00023004"/>
    </source>
</evidence>
<name>A0A512HBF6_9PROT</name>
<dbReference type="PANTHER" id="PTHR43409:SF7">
    <property type="entry name" value="BLL1977 PROTEIN"/>
    <property type="match status" value="1"/>
</dbReference>
<dbReference type="SFLD" id="SFLDG01123">
    <property type="entry name" value="methyltransferase_(Class_B)"/>
    <property type="match status" value="1"/>
</dbReference>
<dbReference type="InterPro" id="IPR006638">
    <property type="entry name" value="Elp3/MiaA/NifB-like_rSAM"/>
</dbReference>
<dbReference type="PROSITE" id="PS51332">
    <property type="entry name" value="B12_BINDING"/>
    <property type="match status" value="1"/>
</dbReference>
<dbReference type="InterPro" id="IPR034466">
    <property type="entry name" value="Methyltransferase_Class_B"/>
</dbReference>
<keyword evidence="4" id="KW-0949">S-adenosyl-L-methionine</keyword>
<dbReference type="InterPro" id="IPR007197">
    <property type="entry name" value="rSAM"/>
</dbReference>
<evidence type="ECO:0000256" key="7">
    <source>
        <dbReference type="ARBA" id="ARBA00023014"/>
    </source>
</evidence>
<dbReference type="GO" id="GO:0031419">
    <property type="term" value="F:cobalamin binding"/>
    <property type="evidence" value="ECO:0007669"/>
    <property type="project" value="InterPro"/>
</dbReference>
<evidence type="ECO:0000313" key="10">
    <source>
        <dbReference type="EMBL" id="GEO82772.1"/>
    </source>
</evidence>
<dbReference type="SUPFAM" id="SSF52242">
    <property type="entry name" value="Cobalamin (vitamin B12)-binding domain"/>
    <property type="match status" value="1"/>
</dbReference>
<dbReference type="Proteomes" id="UP000321567">
    <property type="component" value="Unassembled WGS sequence"/>
</dbReference>
<keyword evidence="2" id="KW-0489">Methyltransferase</keyword>
<dbReference type="Pfam" id="PF04055">
    <property type="entry name" value="Radical_SAM"/>
    <property type="match status" value="1"/>
</dbReference>
<evidence type="ECO:0000256" key="3">
    <source>
        <dbReference type="ARBA" id="ARBA00022679"/>
    </source>
</evidence>
<dbReference type="RefSeq" id="WP_147164799.1">
    <property type="nucleotide sequence ID" value="NZ_BJZO01000109.1"/>
</dbReference>
<keyword evidence="3" id="KW-0808">Transferase</keyword>
<evidence type="ECO:0000259" key="9">
    <source>
        <dbReference type="PROSITE" id="PS51918"/>
    </source>
</evidence>
<dbReference type="GO" id="GO:0051539">
    <property type="term" value="F:4 iron, 4 sulfur cluster binding"/>
    <property type="evidence" value="ECO:0007669"/>
    <property type="project" value="UniProtKB-KW"/>
</dbReference>
<evidence type="ECO:0000256" key="4">
    <source>
        <dbReference type="ARBA" id="ARBA00022691"/>
    </source>
</evidence>
<dbReference type="InterPro" id="IPR058240">
    <property type="entry name" value="rSAM_sf"/>
</dbReference>
<feature type="domain" description="B12-binding" evidence="8">
    <location>
        <begin position="2"/>
        <end position="170"/>
    </location>
</feature>
<keyword evidence="5" id="KW-0479">Metal-binding</keyword>
<evidence type="ECO:0000313" key="11">
    <source>
        <dbReference type="Proteomes" id="UP000321567"/>
    </source>
</evidence>
<dbReference type="CDD" id="cd01335">
    <property type="entry name" value="Radical_SAM"/>
    <property type="match status" value="1"/>
</dbReference>
<keyword evidence="7" id="KW-0411">Iron-sulfur</keyword>
<dbReference type="SFLD" id="SFLDS00029">
    <property type="entry name" value="Radical_SAM"/>
    <property type="match status" value="1"/>
</dbReference>